<dbReference type="PANTHER" id="PTHR40588:SF1">
    <property type="entry name" value="MRNA INTERFERASE TOXIN YAFQ"/>
    <property type="match status" value="1"/>
</dbReference>
<dbReference type="PANTHER" id="PTHR40588">
    <property type="entry name" value="MRNA INTERFERASE TOXIN YAFQ"/>
    <property type="match status" value="1"/>
</dbReference>
<dbReference type="STRING" id="1798480.A2851_05640"/>
<dbReference type="PIRSF" id="PIRSF006156">
    <property type="entry name" value="YafQ"/>
    <property type="match status" value="1"/>
</dbReference>
<proteinExistence type="predicted"/>
<dbReference type="Gene3D" id="3.30.2310.20">
    <property type="entry name" value="RelE-like"/>
    <property type="match status" value="1"/>
</dbReference>
<evidence type="ECO:0000256" key="2">
    <source>
        <dbReference type="PIRSR" id="PIRSR006156-1"/>
    </source>
</evidence>
<reference evidence="3 4" key="1">
    <citation type="journal article" date="2016" name="Nat. Commun.">
        <title>Thousands of microbial genomes shed light on interconnected biogeochemical processes in an aquifer system.</title>
        <authorList>
            <person name="Anantharaman K."/>
            <person name="Brown C.T."/>
            <person name="Hug L.A."/>
            <person name="Sharon I."/>
            <person name="Castelle C.J."/>
            <person name="Probst A.J."/>
            <person name="Thomas B.C."/>
            <person name="Singh A."/>
            <person name="Wilkins M.J."/>
            <person name="Karaoz U."/>
            <person name="Brodie E.L."/>
            <person name="Williams K.H."/>
            <person name="Hubbard S.S."/>
            <person name="Banfield J.F."/>
        </authorList>
    </citation>
    <scope>NUCLEOTIDE SEQUENCE [LARGE SCALE GENOMIC DNA]</scope>
</reference>
<feature type="active site" description="Proton donor" evidence="2">
    <location>
        <position position="84"/>
    </location>
</feature>
<sequence>MKSVRREGKFRKDIKRVTKRGYGLGRLYVILDLLANDEPLPIALRLHRLTGEWQGYLECHIRPDWLLIYRVIENEIVLARTGTHADLLE</sequence>
<dbReference type="InterPro" id="IPR007712">
    <property type="entry name" value="RelE/ParE_toxin"/>
</dbReference>
<evidence type="ECO:0000313" key="4">
    <source>
        <dbReference type="Proteomes" id="UP000176863"/>
    </source>
</evidence>
<name>A0A1F6CWA7_9BACT</name>
<comment type="caution">
    <text evidence="3">The sequence shown here is derived from an EMBL/GenBank/DDBJ whole genome shotgun (WGS) entry which is preliminary data.</text>
</comment>
<gene>
    <name evidence="3" type="ORF">A2851_05640</name>
</gene>
<organism evidence="3 4">
    <name type="scientific">Candidatus Kaiserbacteria bacterium RIFCSPHIGHO2_01_FULL_53_29</name>
    <dbReference type="NCBI Taxonomy" id="1798480"/>
    <lineage>
        <taxon>Bacteria</taxon>
        <taxon>Candidatus Kaiseribacteriota</taxon>
    </lineage>
</organism>
<dbReference type="NCBIfam" id="TIGR02385">
    <property type="entry name" value="RelE_StbE"/>
    <property type="match status" value="1"/>
</dbReference>
<dbReference type="SUPFAM" id="SSF143011">
    <property type="entry name" value="RelE-like"/>
    <property type="match status" value="1"/>
</dbReference>
<dbReference type="EMBL" id="MFKT01000012">
    <property type="protein sequence ID" value="OGG53425.1"/>
    <property type="molecule type" value="Genomic_DNA"/>
</dbReference>
<dbReference type="InterPro" id="IPR035093">
    <property type="entry name" value="RelE/ParE_toxin_dom_sf"/>
</dbReference>
<dbReference type="GO" id="GO:0004521">
    <property type="term" value="F:RNA endonuclease activity"/>
    <property type="evidence" value="ECO:0007669"/>
    <property type="project" value="TreeGrafter"/>
</dbReference>
<accession>A0A1F6CWA7</accession>
<dbReference type="InterPro" id="IPR004386">
    <property type="entry name" value="Toxin_YafQ-like"/>
</dbReference>
<evidence type="ECO:0000313" key="3">
    <source>
        <dbReference type="EMBL" id="OGG53425.1"/>
    </source>
</evidence>
<dbReference type="Pfam" id="PF15738">
    <property type="entry name" value="YafQ_toxin"/>
    <property type="match status" value="1"/>
</dbReference>
<keyword evidence="1" id="KW-1277">Toxin-antitoxin system</keyword>
<dbReference type="AlphaFoldDB" id="A0A1F6CWA7"/>
<dbReference type="Proteomes" id="UP000176863">
    <property type="component" value="Unassembled WGS sequence"/>
</dbReference>
<evidence type="ECO:0000256" key="1">
    <source>
        <dbReference type="ARBA" id="ARBA00022649"/>
    </source>
</evidence>
<protein>
    <submittedName>
        <fullName evidence="3">Damage-inducible protein</fullName>
    </submittedName>
</protein>
<dbReference type="GO" id="GO:0006402">
    <property type="term" value="P:mRNA catabolic process"/>
    <property type="evidence" value="ECO:0007669"/>
    <property type="project" value="TreeGrafter"/>
</dbReference>
<dbReference type="GO" id="GO:0006415">
    <property type="term" value="P:translational termination"/>
    <property type="evidence" value="ECO:0007669"/>
    <property type="project" value="TreeGrafter"/>
</dbReference>